<reference evidence="3" key="1">
    <citation type="journal article" date="2021" name="Nat. Commun.">
        <title>Genetic determinants of endophytism in the Arabidopsis root mycobiome.</title>
        <authorList>
            <person name="Mesny F."/>
            <person name="Miyauchi S."/>
            <person name="Thiergart T."/>
            <person name="Pickel B."/>
            <person name="Atanasova L."/>
            <person name="Karlsson M."/>
            <person name="Huettel B."/>
            <person name="Barry K.W."/>
            <person name="Haridas S."/>
            <person name="Chen C."/>
            <person name="Bauer D."/>
            <person name="Andreopoulos W."/>
            <person name="Pangilinan J."/>
            <person name="LaButti K."/>
            <person name="Riley R."/>
            <person name="Lipzen A."/>
            <person name="Clum A."/>
            <person name="Drula E."/>
            <person name="Henrissat B."/>
            <person name="Kohler A."/>
            <person name="Grigoriev I.V."/>
            <person name="Martin F.M."/>
            <person name="Hacquard S."/>
        </authorList>
    </citation>
    <scope>NUCLEOTIDE SEQUENCE</scope>
    <source>
        <strain evidence="3">MPI-SDFR-AT-0117</strain>
    </source>
</reference>
<sequence>MPSRERVEPRPLIKRLQYTAAAAALQNLVVPPVSLIRTAHGYFYPSEKQPALTKKYPCRPKLPVSIFYPPGHDAASPSPFPTIFSIHGGGFFLGSPEDVNHLNAQYAKRGFLVVTLRYTLAPAGAFPTPVHDIGAVVAAALDDTTLPIDPRRVALMGWSAGGNLALAAAQLPSLAGRIAAVAPMYPVVDFALPAEEKLPSRQWKPALGGYRAQTTDGLMMIAGLAEWAYVAQGQDLRDPLLSPVFATREALPQPMFIVAAELDMLSHEASRLAWSLAGREGEPPAQVGRAEVAPDGELVFDDDRYHFEEGGVRWLLVPDAGHGFDMNMEQIIKDKVVIEDARVKTGKVVELVADWLLEVTK</sequence>
<dbReference type="Gene3D" id="3.40.50.1820">
    <property type="entry name" value="alpha/beta hydrolase"/>
    <property type="match status" value="1"/>
</dbReference>
<accession>A0A9P8V6F7</accession>
<dbReference type="GO" id="GO:0016787">
    <property type="term" value="F:hydrolase activity"/>
    <property type="evidence" value="ECO:0007669"/>
    <property type="project" value="UniProtKB-KW"/>
</dbReference>
<dbReference type="InterPro" id="IPR050300">
    <property type="entry name" value="GDXG_lipolytic_enzyme"/>
</dbReference>
<dbReference type="Pfam" id="PF07859">
    <property type="entry name" value="Abhydrolase_3"/>
    <property type="match status" value="1"/>
</dbReference>
<dbReference type="Proteomes" id="UP000770015">
    <property type="component" value="Unassembled WGS sequence"/>
</dbReference>
<keyword evidence="1 3" id="KW-0378">Hydrolase</keyword>
<dbReference type="SUPFAM" id="SSF53474">
    <property type="entry name" value="alpha/beta-Hydrolases"/>
    <property type="match status" value="1"/>
</dbReference>
<dbReference type="OrthoDB" id="408631at2759"/>
<dbReference type="EMBL" id="JAGSXJ010000022">
    <property type="protein sequence ID" value="KAH6677891.1"/>
    <property type="molecule type" value="Genomic_DNA"/>
</dbReference>
<organism evidence="3 4">
    <name type="scientific">Plectosphaerella plurivora</name>
    <dbReference type="NCBI Taxonomy" id="936078"/>
    <lineage>
        <taxon>Eukaryota</taxon>
        <taxon>Fungi</taxon>
        <taxon>Dikarya</taxon>
        <taxon>Ascomycota</taxon>
        <taxon>Pezizomycotina</taxon>
        <taxon>Sordariomycetes</taxon>
        <taxon>Hypocreomycetidae</taxon>
        <taxon>Glomerellales</taxon>
        <taxon>Plectosphaerellaceae</taxon>
        <taxon>Plectosphaerella</taxon>
    </lineage>
</organism>
<gene>
    <name evidence="3" type="ORF">F5X68DRAFT_36790</name>
</gene>
<evidence type="ECO:0000256" key="1">
    <source>
        <dbReference type="ARBA" id="ARBA00022801"/>
    </source>
</evidence>
<dbReference type="PANTHER" id="PTHR48081">
    <property type="entry name" value="AB HYDROLASE SUPERFAMILY PROTEIN C4A8.06C"/>
    <property type="match status" value="1"/>
</dbReference>
<keyword evidence="4" id="KW-1185">Reference proteome</keyword>
<feature type="domain" description="Alpha/beta hydrolase fold-3" evidence="2">
    <location>
        <begin position="84"/>
        <end position="278"/>
    </location>
</feature>
<name>A0A9P8V6F7_9PEZI</name>
<evidence type="ECO:0000313" key="3">
    <source>
        <dbReference type="EMBL" id="KAH6677891.1"/>
    </source>
</evidence>
<dbReference type="InterPro" id="IPR013094">
    <property type="entry name" value="AB_hydrolase_3"/>
</dbReference>
<comment type="caution">
    <text evidence="3">The sequence shown here is derived from an EMBL/GenBank/DDBJ whole genome shotgun (WGS) entry which is preliminary data.</text>
</comment>
<dbReference type="AlphaFoldDB" id="A0A9P8V6F7"/>
<evidence type="ECO:0000313" key="4">
    <source>
        <dbReference type="Proteomes" id="UP000770015"/>
    </source>
</evidence>
<evidence type="ECO:0000259" key="2">
    <source>
        <dbReference type="Pfam" id="PF07859"/>
    </source>
</evidence>
<protein>
    <submittedName>
        <fullName evidence="3">Alpha/Beta hydrolase protein</fullName>
    </submittedName>
</protein>
<proteinExistence type="predicted"/>
<dbReference type="InterPro" id="IPR029058">
    <property type="entry name" value="AB_hydrolase_fold"/>
</dbReference>